<protein>
    <submittedName>
        <fullName evidence="1">Uncharacterized protein</fullName>
    </submittedName>
</protein>
<proteinExistence type="predicted"/>
<evidence type="ECO:0000313" key="1">
    <source>
        <dbReference type="EMBL" id="ETJ39129.1"/>
    </source>
</evidence>
<comment type="caution">
    <text evidence="1">The sequence shown here is derived from an EMBL/GenBank/DDBJ whole genome shotgun (WGS) entry which is preliminary data.</text>
</comment>
<dbReference type="EMBL" id="AZMM01006911">
    <property type="protein sequence ID" value="ETJ39129.1"/>
    <property type="molecule type" value="Genomic_DNA"/>
</dbReference>
<gene>
    <name evidence="1" type="ORF">Q604_UNBC06911G0001</name>
</gene>
<accession>W1YD96</accession>
<dbReference type="AlphaFoldDB" id="W1YD96"/>
<sequence>SDEDIRANWEIAQPSFNINKGGKIYDK</sequence>
<organism evidence="1">
    <name type="scientific">human gut metagenome</name>
    <dbReference type="NCBI Taxonomy" id="408170"/>
    <lineage>
        <taxon>unclassified sequences</taxon>
        <taxon>metagenomes</taxon>
        <taxon>organismal metagenomes</taxon>
    </lineage>
</organism>
<name>W1YD96_9ZZZZ</name>
<reference evidence="1" key="1">
    <citation type="submission" date="2013-12" db="EMBL/GenBank/DDBJ databases">
        <title>A Varibaculum cambriense genome reconstructed from a premature infant gut community with otherwise low bacterial novelty that shifts toward anaerobic metabolism during the third week of life.</title>
        <authorList>
            <person name="Brown C.T."/>
            <person name="Sharon I."/>
            <person name="Thomas B.C."/>
            <person name="Castelle C.J."/>
            <person name="Morowitz M.J."/>
            <person name="Banfield J.F."/>
        </authorList>
    </citation>
    <scope>NUCLEOTIDE SEQUENCE</scope>
</reference>
<feature type="non-terminal residue" evidence="1">
    <location>
        <position position="1"/>
    </location>
</feature>